<evidence type="ECO:0000313" key="3">
    <source>
        <dbReference type="Proteomes" id="UP000813461"/>
    </source>
</evidence>
<proteinExistence type="predicted"/>
<dbReference type="PANTHER" id="PTHR10622">
    <property type="entry name" value="HET DOMAIN-CONTAINING PROTEIN"/>
    <property type="match status" value="1"/>
</dbReference>
<dbReference type="EMBL" id="JAGMVJ010000033">
    <property type="protein sequence ID" value="KAH7067907.1"/>
    <property type="molecule type" value="Genomic_DNA"/>
</dbReference>
<reference evidence="2" key="1">
    <citation type="journal article" date="2021" name="Nat. Commun.">
        <title>Genetic determinants of endophytism in the Arabidopsis root mycobiome.</title>
        <authorList>
            <person name="Mesny F."/>
            <person name="Miyauchi S."/>
            <person name="Thiergart T."/>
            <person name="Pickel B."/>
            <person name="Atanasova L."/>
            <person name="Karlsson M."/>
            <person name="Huettel B."/>
            <person name="Barry K.W."/>
            <person name="Haridas S."/>
            <person name="Chen C."/>
            <person name="Bauer D."/>
            <person name="Andreopoulos W."/>
            <person name="Pangilinan J."/>
            <person name="LaButti K."/>
            <person name="Riley R."/>
            <person name="Lipzen A."/>
            <person name="Clum A."/>
            <person name="Drula E."/>
            <person name="Henrissat B."/>
            <person name="Kohler A."/>
            <person name="Grigoriev I.V."/>
            <person name="Martin F.M."/>
            <person name="Hacquard S."/>
        </authorList>
    </citation>
    <scope>NUCLEOTIDE SEQUENCE</scope>
    <source>
        <strain evidence="2">MPI-SDFR-AT-0120</strain>
    </source>
</reference>
<feature type="domain" description="DUF8212" evidence="1">
    <location>
        <begin position="136"/>
        <end position="204"/>
    </location>
</feature>
<comment type="caution">
    <text evidence="2">The sequence shown here is derived from an EMBL/GenBank/DDBJ whole genome shotgun (WGS) entry which is preliminary data.</text>
</comment>
<organism evidence="2 3">
    <name type="scientific">Paraphoma chrysanthemicola</name>
    <dbReference type="NCBI Taxonomy" id="798071"/>
    <lineage>
        <taxon>Eukaryota</taxon>
        <taxon>Fungi</taxon>
        <taxon>Dikarya</taxon>
        <taxon>Ascomycota</taxon>
        <taxon>Pezizomycotina</taxon>
        <taxon>Dothideomycetes</taxon>
        <taxon>Pleosporomycetidae</taxon>
        <taxon>Pleosporales</taxon>
        <taxon>Pleosporineae</taxon>
        <taxon>Phaeosphaeriaceae</taxon>
        <taxon>Paraphoma</taxon>
    </lineage>
</organism>
<accession>A0A8K0QSE5</accession>
<dbReference type="Pfam" id="PF26640">
    <property type="entry name" value="DUF8212"/>
    <property type="match status" value="1"/>
</dbReference>
<sequence>MESINSMYLWYQRSTICYAVLSDLPADADLEDSLSKCRWFTRGWTLQELIAPSRMTFFDAAWKGRGSKQSLADIISAMTRIDTPLLCGKTTLSTYSVAQRMSWAAPRQTTRVEDTAYYLFGIFALNLPLLYGEGRKAFRRLQAEILRTIPDLSILAWRLCPINEDDQPMTDTKYRHIFNPDSQDLVLSGVLATSPAEFYSCLDLVTPADDTIPDVSISSFGIKLRTRLLLCPILGTDEEGYVLPLNCMSGSRHLGIHLRQIGRQKYLRGDPRTLLQYFDVTKLSIVQPEERHLLLELPSRSGYQDFRLGHARRILPTVRSRVLYICPPEHITLREPWPLGTFDHQDGLFSMPMPTRYDFSCVKISANIPAPLGEHEKSPLTFKAWICAFGWSSESTTQFSIIEFGPSTDEIFEDFFVRVAGSDYNINHMKTLLDSCSIPRRSTAVCPIENSDFVAVVTIHLECIKDLDLCQDFAWIMTIRYNIHRSENILAVKTSSWRPSRHVKKPHQVTRFFAGSSNAFSYSAFAARR</sequence>
<evidence type="ECO:0000259" key="1">
    <source>
        <dbReference type="Pfam" id="PF26640"/>
    </source>
</evidence>
<dbReference type="InterPro" id="IPR058525">
    <property type="entry name" value="DUF8212"/>
</dbReference>
<gene>
    <name evidence="2" type="ORF">FB567DRAFT_508899</name>
</gene>
<dbReference type="Proteomes" id="UP000813461">
    <property type="component" value="Unassembled WGS sequence"/>
</dbReference>
<dbReference type="OrthoDB" id="3794958at2759"/>
<dbReference type="AlphaFoldDB" id="A0A8K0QSE5"/>
<keyword evidence="3" id="KW-1185">Reference proteome</keyword>
<protein>
    <recommendedName>
        <fullName evidence="1">DUF8212 domain-containing protein</fullName>
    </recommendedName>
</protein>
<dbReference type="PANTHER" id="PTHR10622:SF12">
    <property type="entry name" value="HET DOMAIN-CONTAINING PROTEIN"/>
    <property type="match status" value="1"/>
</dbReference>
<evidence type="ECO:0000313" key="2">
    <source>
        <dbReference type="EMBL" id="KAH7067907.1"/>
    </source>
</evidence>
<name>A0A8K0QSE5_9PLEO</name>